<dbReference type="SUPFAM" id="SSF56112">
    <property type="entry name" value="Protein kinase-like (PK-like)"/>
    <property type="match status" value="1"/>
</dbReference>
<evidence type="ECO:0000313" key="23">
    <source>
        <dbReference type="WBParaSite" id="BXY_0128900.1"/>
    </source>
</evidence>
<evidence type="ECO:0000256" key="11">
    <source>
        <dbReference type="ARBA" id="ARBA00023157"/>
    </source>
</evidence>
<sequence>MFHRISQFLTCHLLISTTFSIAVTKDECVNRPLGLESGAILDAQLSASSSFDTLSTGPQNSRLNSESGSGAWCPLNQINASSHEWIQVDLGQDFLISAVQTQGRYDKGRGREYPIGYMIEYWRPSLGKWARYHDHNGVEIVNGNEDTKTTVKRDLQGGFVASLVRIIPVSEFTRTVCLRFELFGCAFKEDVASYSIPLAGMAELPELRDSTYDGEEIDGMHRGGLGKLTNHRVATSNLPNDTVNWVGWNRHQLGSKVKIDFNFAHYVKISTVYFHVSVDQKINAKSFKDITVILSTFEDRTKPPMVRFVSLEMPKEEGPQWVKVELDESSCKHIRFELKMAEDADWLMMSEVMFGKDSTTSPPVLQQNLNEFDAFEDNTFTVFSIQTNVDQDSVMWIVIAGVGAVVFGCGILLVVVYCLLCLNYTRKTSATSSLKLNVNSDLSFKRHLSPYQNRYDPNVHVDKFPPPSSADSSSEYAEPDIENLSEPLIKSWHSRALDHLSPPYSVHYASRDVVADLSTTDLLDPLGPLQRYPDCSAPQSIVEYSNDLFQKGVVLGEDAGMRLIVCPTGPGRVLVKIPKKDLAREGLRREIGMMNRLRHQNIMILLGTTTLENRNCAVFEMGEALELGGYLNVLPDMRNDSLLSIGTQIAAAMAYLESVGLVHRDLAVRNCLIDIDGTVKVTMDYGRYCQHYSHHYTQHGDYKLPLRWMAPELLDTTYASVSGDTVTPALPSTAPPSSPQMSSATTSTVGSTSDVNTVSYSNKSDVWALGVTLWEVFEKGRSLPLGNFEDKEIFRLIQGLQEDQMTSLLPLSDYCSPLLYDEIFRICWDLDPERRPTLSEIHRLMQNTFRRLVTCPPM</sequence>
<dbReference type="EMBL" id="CAJFDI010000006">
    <property type="protein sequence ID" value="CAD5235025.1"/>
    <property type="molecule type" value="Genomic_DNA"/>
</dbReference>
<dbReference type="SUPFAM" id="SSF49785">
    <property type="entry name" value="Galactose-binding domain-like"/>
    <property type="match status" value="1"/>
</dbReference>
<dbReference type="InterPro" id="IPR011009">
    <property type="entry name" value="Kinase-like_dom_sf"/>
</dbReference>
<evidence type="ECO:0000256" key="7">
    <source>
        <dbReference type="ARBA" id="ARBA00022741"/>
    </source>
</evidence>
<evidence type="ECO:0000256" key="5">
    <source>
        <dbReference type="ARBA" id="ARBA00022692"/>
    </source>
</evidence>
<dbReference type="InterPro" id="IPR008266">
    <property type="entry name" value="Tyr_kinase_AS"/>
</dbReference>
<dbReference type="GO" id="GO:0007169">
    <property type="term" value="P:cell surface receptor protein tyrosine kinase signaling pathway"/>
    <property type="evidence" value="ECO:0007669"/>
    <property type="project" value="TreeGrafter"/>
</dbReference>
<dbReference type="Pfam" id="PF07714">
    <property type="entry name" value="PK_Tyr_Ser-Thr"/>
    <property type="match status" value="2"/>
</dbReference>
<keyword evidence="5 16" id="KW-0812">Transmembrane</keyword>
<dbReference type="InterPro" id="IPR000719">
    <property type="entry name" value="Prot_kinase_dom"/>
</dbReference>
<feature type="compositionally biased region" description="Low complexity" evidence="15">
    <location>
        <begin position="742"/>
        <end position="753"/>
    </location>
</feature>
<gene>
    <name evidence="20" type="ORF">BXYJ_LOCUS15116</name>
</gene>
<keyword evidence="12" id="KW-0675">Receptor</keyword>
<dbReference type="GO" id="GO:0030424">
    <property type="term" value="C:axon"/>
    <property type="evidence" value="ECO:0007669"/>
    <property type="project" value="UniProtKB-SubCell"/>
</dbReference>
<feature type="chain" id="PRO_5036021832" evidence="17">
    <location>
        <begin position="21"/>
        <end position="858"/>
    </location>
</feature>
<dbReference type="EMBL" id="CAJFCV020000006">
    <property type="protein sequence ID" value="CAG9131154.1"/>
    <property type="molecule type" value="Genomic_DNA"/>
</dbReference>
<keyword evidence="6 17" id="KW-0732">Signal</keyword>
<dbReference type="Pfam" id="PF21114">
    <property type="entry name" value="DDR1-2_DS-like"/>
    <property type="match status" value="1"/>
</dbReference>
<dbReference type="InterPro" id="IPR020635">
    <property type="entry name" value="Tyr_kinase_cat_dom"/>
</dbReference>
<dbReference type="InterPro" id="IPR000421">
    <property type="entry name" value="FA58C"/>
</dbReference>
<evidence type="ECO:0000256" key="10">
    <source>
        <dbReference type="ARBA" id="ARBA00023136"/>
    </source>
</evidence>
<evidence type="ECO:0000256" key="12">
    <source>
        <dbReference type="ARBA" id="ARBA00023170"/>
    </source>
</evidence>
<evidence type="ECO:0000256" key="16">
    <source>
        <dbReference type="SAM" id="Phobius"/>
    </source>
</evidence>
<evidence type="ECO:0000256" key="3">
    <source>
        <dbReference type="ARBA" id="ARBA00004489"/>
    </source>
</evidence>
<comment type="similarity">
    <text evidence="14">Belongs to the protein kinase superfamily. Tyr protein kinase family. Insulin receptor subfamily.</text>
</comment>
<evidence type="ECO:0000256" key="15">
    <source>
        <dbReference type="SAM" id="MobiDB-lite"/>
    </source>
</evidence>
<keyword evidence="7" id="KW-0547">Nucleotide-binding</keyword>
<keyword evidence="9 16" id="KW-1133">Transmembrane helix</keyword>
<dbReference type="PROSITE" id="PS00109">
    <property type="entry name" value="PROTEIN_KINASE_TYR"/>
    <property type="match status" value="1"/>
</dbReference>
<evidence type="ECO:0000256" key="9">
    <source>
        <dbReference type="ARBA" id="ARBA00022989"/>
    </source>
</evidence>
<feature type="domain" description="F5/8 type C" evidence="19">
    <location>
        <begin position="28"/>
        <end position="185"/>
    </location>
</feature>
<dbReference type="Proteomes" id="UP000659654">
    <property type="component" value="Unassembled WGS sequence"/>
</dbReference>
<evidence type="ECO:0000313" key="22">
    <source>
        <dbReference type="Proteomes" id="UP000659654"/>
    </source>
</evidence>
<evidence type="ECO:0000256" key="6">
    <source>
        <dbReference type="ARBA" id="ARBA00022729"/>
    </source>
</evidence>
<dbReference type="Gene3D" id="2.60.120.1190">
    <property type="match status" value="1"/>
</dbReference>
<keyword evidence="8" id="KW-0067">ATP-binding</keyword>
<dbReference type="WBParaSite" id="BXY_0128900.1">
    <property type="protein sequence ID" value="BXY_0128900.1"/>
    <property type="gene ID" value="BXY_0128900"/>
</dbReference>
<feature type="domain" description="Protein kinase" evidence="18">
    <location>
        <begin position="549"/>
        <end position="845"/>
    </location>
</feature>
<feature type="signal peptide" evidence="17">
    <location>
        <begin position="1"/>
        <end position="20"/>
    </location>
</feature>
<dbReference type="GO" id="GO:0048680">
    <property type="term" value="P:positive regulation of axon regeneration"/>
    <property type="evidence" value="ECO:0007669"/>
    <property type="project" value="UniProtKB-ARBA"/>
</dbReference>
<dbReference type="GO" id="GO:0004714">
    <property type="term" value="F:transmembrane receptor protein tyrosine kinase activity"/>
    <property type="evidence" value="ECO:0007669"/>
    <property type="project" value="TreeGrafter"/>
</dbReference>
<evidence type="ECO:0000256" key="2">
    <source>
        <dbReference type="ARBA" id="ARBA00004484"/>
    </source>
</evidence>
<evidence type="ECO:0000256" key="4">
    <source>
        <dbReference type="ARBA" id="ARBA00022475"/>
    </source>
</evidence>
<keyword evidence="22" id="KW-1185">Reference proteome</keyword>
<dbReference type="GO" id="GO:0005524">
    <property type="term" value="F:ATP binding"/>
    <property type="evidence" value="ECO:0007669"/>
    <property type="project" value="UniProtKB-KW"/>
</dbReference>
<comment type="subcellular location">
    <subcellularLocation>
        <location evidence="1">Cell membrane</location>
        <topology evidence="1">Single-pass type I membrane protein</topology>
    </subcellularLocation>
    <subcellularLocation>
        <location evidence="3">Cell projection</location>
        <location evidence="3">Axon</location>
    </subcellularLocation>
    <subcellularLocation>
        <location evidence="2">Perikaryon</location>
    </subcellularLocation>
</comment>
<keyword evidence="10 16" id="KW-0472">Membrane</keyword>
<evidence type="ECO:0000313" key="20">
    <source>
        <dbReference type="EMBL" id="CAD5235025.1"/>
    </source>
</evidence>
<dbReference type="FunFam" id="2.60.120.260:FF:000007">
    <property type="entry name" value="Discoidin domain receptor tyrosine kinase 1"/>
    <property type="match status" value="1"/>
</dbReference>
<feature type="region of interest" description="Disordered" evidence="15">
    <location>
        <begin position="727"/>
        <end position="753"/>
    </location>
</feature>
<dbReference type="InterPro" id="IPR001245">
    <property type="entry name" value="Ser-Thr/Tyr_kinase_cat_dom"/>
</dbReference>
<protein>
    <submittedName>
        <fullName evidence="20">(pine wood nematode) hypothetical protein</fullName>
    </submittedName>
</protein>
<dbReference type="InterPro" id="IPR008979">
    <property type="entry name" value="Galactose-bd-like_sf"/>
</dbReference>
<dbReference type="GO" id="GO:0043235">
    <property type="term" value="C:receptor complex"/>
    <property type="evidence" value="ECO:0007669"/>
    <property type="project" value="TreeGrafter"/>
</dbReference>
<reference evidence="20" key="2">
    <citation type="submission" date="2020-09" db="EMBL/GenBank/DDBJ databases">
        <authorList>
            <person name="Kikuchi T."/>
        </authorList>
    </citation>
    <scope>NUCLEOTIDE SEQUENCE</scope>
    <source>
        <strain evidence="20">Ka4C1</strain>
    </source>
</reference>
<dbReference type="OrthoDB" id="6071166at2759"/>
<dbReference type="PROSITE" id="PS50011">
    <property type="entry name" value="PROTEIN_KINASE_DOM"/>
    <property type="match status" value="1"/>
</dbReference>
<dbReference type="GO" id="GO:0043204">
    <property type="term" value="C:perikaryon"/>
    <property type="evidence" value="ECO:0007669"/>
    <property type="project" value="UniProtKB-SubCell"/>
</dbReference>
<evidence type="ECO:0000256" key="8">
    <source>
        <dbReference type="ARBA" id="ARBA00022840"/>
    </source>
</evidence>
<organism evidence="21 23">
    <name type="scientific">Bursaphelenchus xylophilus</name>
    <name type="common">Pinewood nematode worm</name>
    <name type="synonym">Aphelenchoides xylophilus</name>
    <dbReference type="NCBI Taxonomy" id="6326"/>
    <lineage>
        <taxon>Eukaryota</taxon>
        <taxon>Metazoa</taxon>
        <taxon>Ecdysozoa</taxon>
        <taxon>Nematoda</taxon>
        <taxon>Chromadorea</taxon>
        <taxon>Rhabditida</taxon>
        <taxon>Tylenchina</taxon>
        <taxon>Tylenchomorpha</taxon>
        <taxon>Aphelenchoidea</taxon>
        <taxon>Aphelenchoididae</taxon>
        <taxon>Bursaphelenchus</taxon>
    </lineage>
</organism>
<dbReference type="Gene3D" id="1.10.510.10">
    <property type="entry name" value="Transferase(Phosphotransferase) domain 1"/>
    <property type="match status" value="2"/>
</dbReference>
<proteinExistence type="inferred from homology"/>
<dbReference type="Gene3D" id="2.60.120.260">
    <property type="entry name" value="Galactose-binding domain-like"/>
    <property type="match status" value="1"/>
</dbReference>
<dbReference type="AlphaFoldDB" id="A0A1I7RKQ5"/>
<dbReference type="InterPro" id="IPR050122">
    <property type="entry name" value="RTK"/>
</dbReference>
<dbReference type="CDD" id="cd00057">
    <property type="entry name" value="FA58C"/>
    <property type="match status" value="1"/>
</dbReference>
<dbReference type="PANTHER" id="PTHR24416">
    <property type="entry name" value="TYROSINE-PROTEIN KINASE RECEPTOR"/>
    <property type="match status" value="1"/>
</dbReference>
<evidence type="ECO:0000256" key="17">
    <source>
        <dbReference type="SAM" id="SignalP"/>
    </source>
</evidence>
<dbReference type="SMR" id="A0A1I7RKQ5"/>
<feature type="transmembrane region" description="Helical" evidence="16">
    <location>
        <begin position="394"/>
        <end position="420"/>
    </location>
</feature>
<evidence type="ECO:0000259" key="18">
    <source>
        <dbReference type="PROSITE" id="PS50011"/>
    </source>
</evidence>
<evidence type="ECO:0000256" key="14">
    <source>
        <dbReference type="ARBA" id="ARBA00061639"/>
    </source>
</evidence>
<keyword evidence="13" id="KW-0325">Glycoprotein</keyword>
<dbReference type="Pfam" id="PF00754">
    <property type="entry name" value="F5_F8_type_C"/>
    <property type="match status" value="1"/>
</dbReference>
<reference evidence="23" key="1">
    <citation type="submission" date="2016-11" db="UniProtKB">
        <authorList>
            <consortium name="WormBaseParasite"/>
        </authorList>
    </citation>
    <scope>IDENTIFICATION</scope>
</reference>
<feature type="region of interest" description="Disordered" evidence="15">
    <location>
        <begin position="453"/>
        <end position="477"/>
    </location>
</feature>
<dbReference type="InterPro" id="IPR048525">
    <property type="entry name" value="DDR1-2_DS-like"/>
</dbReference>
<dbReference type="PANTHER" id="PTHR24416:SF634">
    <property type="entry name" value="DISCOIDIN DOMAIN-CONTAINING RECEPTOR TYROSINE KINASE B"/>
    <property type="match status" value="1"/>
</dbReference>
<name>A0A1I7RKQ5_BURXY</name>
<dbReference type="PROSITE" id="PS01286">
    <property type="entry name" value="FA58C_2"/>
    <property type="match status" value="1"/>
</dbReference>
<evidence type="ECO:0000259" key="19">
    <source>
        <dbReference type="PROSITE" id="PS50022"/>
    </source>
</evidence>
<accession>A0A1I7RKQ5</accession>
<keyword evidence="4" id="KW-1003">Cell membrane</keyword>
<dbReference type="PROSITE" id="PS50022">
    <property type="entry name" value="FA58C_3"/>
    <property type="match status" value="1"/>
</dbReference>
<evidence type="ECO:0000256" key="13">
    <source>
        <dbReference type="ARBA" id="ARBA00023180"/>
    </source>
</evidence>
<dbReference type="PROSITE" id="PS01285">
    <property type="entry name" value="FA58C_1"/>
    <property type="match status" value="1"/>
</dbReference>
<dbReference type="GO" id="GO:0005886">
    <property type="term" value="C:plasma membrane"/>
    <property type="evidence" value="ECO:0007669"/>
    <property type="project" value="UniProtKB-SubCell"/>
</dbReference>
<dbReference type="GO" id="GO:0008045">
    <property type="term" value="P:motor neuron axon guidance"/>
    <property type="evidence" value="ECO:0007669"/>
    <property type="project" value="UniProtKB-ARBA"/>
</dbReference>
<evidence type="ECO:0000313" key="21">
    <source>
        <dbReference type="Proteomes" id="UP000095284"/>
    </source>
</evidence>
<dbReference type="eggNOG" id="KOG1094">
    <property type="taxonomic scope" value="Eukaryota"/>
</dbReference>
<dbReference type="Proteomes" id="UP000095284">
    <property type="component" value="Unplaced"/>
</dbReference>
<evidence type="ECO:0000256" key="1">
    <source>
        <dbReference type="ARBA" id="ARBA00004251"/>
    </source>
</evidence>
<dbReference type="SMART" id="SM00231">
    <property type="entry name" value="FA58C"/>
    <property type="match status" value="1"/>
</dbReference>
<keyword evidence="11" id="KW-1015">Disulfide bond</keyword>
<dbReference type="SMART" id="SM00219">
    <property type="entry name" value="TyrKc"/>
    <property type="match status" value="1"/>
</dbReference>
<dbReference type="Proteomes" id="UP000582659">
    <property type="component" value="Unassembled WGS sequence"/>
</dbReference>